<reference evidence="1 2" key="1">
    <citation type="submission" date="2017-11" db="EMBL/GenBank/DDBJ databases">
        <title>Genome sequence of Entomoplasma ellychniae ELCN-1 (ATCC 43707).</title>
        <authorList>
            <person name="Lo W.-S."/>
            <person name="Gasparich G.E."/>
            <person name="Kuo C.-H."/>
        </authorList>
    </citation>
    <scope>NUCLEOTIDE SEQUENCE [LARGE SCALE GENOMIC DNA]</scope>
    <source>
        <strain evidence="1 2">ELCN-1</strain>
    </source>
</reference>
<comment type="caution">
    <text evidence="1">The sequence shown here is derived from an EMBL/GenBank/DDBJ whole genome shotgun (WGS) entry which is preliminary data.</text>
</comment>
<gene>
    <name evidence="1" type="ORF">EELLY_v1c07820</name>
</gene>
<evidence type="ECO:0000313" key="2">
    <source>
        <dbReference type="Proteomes" id="UP000239010"/>
    </source>
</evidence>
<protein>
    <submittedName>
        <fullName evidence="1">Uncharacterized protein</fullName>
    </submittedName>
</protein>
<dbReference type="Proteomes" id="UP000239010">
    <property type="component" value="Unassembled WGS sequence"/>
</dbReference>
<proteinExistence type="predicted"/>
<dbReference type="EMBL" id="PHND01000001">
    <property type="protein sequence ID" value="PPE05094.1"/>
    <property type="molecule type" value="Genomic_DNA"/>
</dbReference>
<keyword evidence="2" id="KW-1185">Reference proteome</keyword>
<accession>A0A8E2QZD1</accession>
<organism evidence="1 2">
    <name type="scientific">Entomoplasma ellychniae</name>
    <dbReference type="NCBI Taxonomy" id="2114"/>
    <lineage>
        <taxon>Bacteria</taxon>
        <taxon>Bacillati</taxon>
        <taxon>Mycoplasmatota</taxon>
        <taxon>Mollicutes</taxon>
        <taxon>Entomoplasmatales</taxon>
        <taxon>Entomoplasmataceae</taxon>
        <taxon>Entomoplasma</taxon>
    </lineage>
</organism>
<name>A0A8E2QZD1_9MOLU</name>
<dbReference type="AlphaFoldDB" id="A0A8E2QZD1"/>
<evidence type="ECO:0000313" key="1">
    <source>
        <dbReference type="EMBL" id="PPE05094.1"/>
    </source>
</evidence>
<sequence>MDSIFIMIITKEIFINKALKISKLQETNVFFPYDKNGKLIKLEYIRINNPMIYKVLIHNMKDLKSKKFTKTTMIWVR</sequence>